<dbReference type="OrthoDB" id="5196541at2"/>
<dbReference type="InterPro" id="IPR044992">
    <property type="entry name" value="ChyE-like"/>
</dbReference>
<dbReference type="RefSeq" id="WP_091968454.1">
    <property type="nucleotide sequence ID" value="NZ_FOGZ01000006.1"/>
</dbReference>
<dbReference type="InterPro" id="IPR017926">
    <property type="entry name" value="GATASE"/>
</dbReference>
<gene>
    <name evidence="2" type="ORF">SAMN05443377_106101</name>
</gene>
<proteinExistence type="predicted"/>
<dbReference type="InterPro" id="IPR029062">
    <property type="entry name" value="Class_I_gatase-like"/>
</dbReference>
<dbReference type="PANTHER" id="PTHR42695">
    <property type="entry name" value="GLUTAMINE AMIDOTRANSFERASE YLR126C-RELATED"/>
    <property type="match status" value="1"/>
</dbReference>
<dbReference type="EMBL" id="FOGZ01000006">
    <property type="protein sequence ID" value="SER70040.1"/>
    <property type="molecule type" value="Genomic_DNA"/>
</dbReference>
<protein>
    <submittedName>
        <fullName evidence="2">GMP synthase (Glutamine-hydrolysing)</fullName>
    </submittedName>
</protein>
<keyword evidence="3" id="KW-1185">Reference proteome</keyword>
<dbReference type="Proteomes" id="UP000198815">
    <property type="component" value="Unassembled WGS sequence"/>
</dbReference>
<dbReference type="CDD" id="cd01741">
    <property type="entry name" value="GATase1_1"/>
    <property type="match status" value="1"/>
</dbReference>
<dbReference type="STRING" id="64702.SAMN05443377_106101"/>
<dbReference type="AlphaFoldDB" id="A0A1H9RBH5"/>
<dbReference type="GO" id="GO:0005829">
    <property type="term" value="C:cytosol"/>
    <property type="evidence" value="ECO:0007669"/>
    <property type="project" value="TreeGrafter"/>
</dbReference>
<dbReference type="PROSITE" id="PS51273">
    <property type="entry name" value="GATASE_TYPE_1"/>
    <property type="match status" value="1"/>
</dbReference>
<sequence>MTSEPRTARGASALGPRLRVGIVQLDPGVPSCRLDAWLDGAGASIRLARLDLGDPVPECEAMIVLGGRMNAYSENTWPAVAAGLRLLDDCLRVQRPVLAICLGHQLLARVGGGHVALGALDPPEGGAQLIDWAPAARSDPVLAGTLGVLDAAEEQPPAATSWVAQSHYDLVDELPAGSVPLASSARCAVQSFRIGPALGVQFHPEADPELIAHWARGHGPGARAKEESSVRVRDAQIAALGRSLLSSYVASCQALLDQR</sequence>
<organism evidence="2 3">
    <name type="scientific">Propionibacterium cyclohexanicum</name>
    <dbReference type="NCBI Taxonomy" id="64702"/>
    <lineage>
        <taxon>Bacteria</taxon>
        <taxon>Bacillati</taxon>
        <taxon>Actinomycetota</taxon>
        <taxon>Actinomycetes</taxon>
        <taxon>Propionibacteriales</taxon>
        <taxon>Propionibacteriaceae</taxon>
        <taxon>Propionibacterium</taxon>
    </lineage>
</organism>
<name>A0A1H9RBH5_9ACTN</name>
<dbReference type="Gene3D" id="3.40.50.880">
    <property type="match status" value="1"/>
</dbReference>
<feature type="domain" description="Glutamine amidotransferase" evidence="1">
    <location>
        <begin position="60"/>
        <end position="208"/>
    </location>
</feature>
<reference evidence="3" key="1">
    <citation type="submission" date="2016-10" db="EMBL/GenBank/DDBJ databases">
        <authorList>
            <person name="Varghese N."/>
            <person name="Submissions S."/>
        </authorList>
    </citation>
    <scope>NUCLEOTIDE SEQUENCE [LARGE SCALE GENOMIC DNA]</scope>
    <source>
        <strain evidence="3">DSM 16859</strain>
    </source>
</reference>
<evidence type="ECO:0000259" key="1">
    <source>
        <dbReference type="Pfam" id="PF00117"/>
    </source>
</evidence>
<dbReference type="SUPFAM" id="SSF52317">
    <property type="entry name" value="Class I glutamine amidotransferase-like"/>
    <property type="match status" value="1"/>
</dbReference>
<dbReference type="PANTHER" id="PTHR42695:SF5">
    <property type="entry name" value="GLUTAMINE AMIDOTRANSFERASE YLR126C-RELATED"/>
    <property type="match status" value="1"/>
</dbReference>
<accession>A0A1H9RBH5</accession>
<evidence type="ECO:0000313" key="3">
    <source>
        <dbReference type="Proteomes" id="UP000198815"/>
    </source>
</evidence>
<dbReference type="Pfam" id="PF00117">
    <property type="entry name" value="GATase"/>
    <property type="match status" value="1"/>
</dbReference>
<evidence type="ECO:0000313" key="2">
    <source>
        <dbReference type="EMBL" id="SER70040.1"/>
    </source>
</evidence>